<evidence type="ECO:0000313" key="1">
    <source>
        <dbReference type="EMBL" id="KAF4463765.1"/>
    </source>
</evidence>
<protein>
    <submittedName>
        <fullName evidence="1">Uncharacterized protein</fullName>
    </submittedName>
</protein>
<dbReference type="EMBL" id="JAADYS010001312">
    <property type="protein sequence ID" value="KAF4463765.1"/>
    <property type="molecule type" value="Genomic_DNA"/>
</dbReference>
<evidence type="ECO:0000313" key="2">
    <source>
        <dbReference type="Proteomes" id="UP000554235"/>
    </source>
</evidence>
<accession>A0A8H4L636</accession>
<comment type="caution">
    <text evidence="1">The sequence shown here is derived from an EMBL/GenBank/DDBJ whole genome shotgun (WGS) entry which is preliminary data.</text>
</comment>
<dbReference type="AlphaFoldDB" id="A0A8H4L636"/>
<name>A0A8H4L636_9HYPO</name>
<dbReference type="Proteomes" id="UP000554235">
    <property type="component" value="Unassembled WGS sequence"/>
</dbReference>
<gene>
    <name evidence="1" type="ORF">FALBO_9411</name>
</gene>
<proteinExistence type="predicted"/>
<reference evidence="1 2" key="1">
    <citation type="submission" date="2020-01" db="EMBL/GenBank/DDBJ databases">
        <title>Identification and distribution of gene clusters putatively required for synthesis of sphingolipid metabolism inhibitors in phylogenetically diverse species of the filamentous fungus Fusarium.</title>
        <authorList>
            <person name="Kim H.-S."/>
            <person name="Busman M."/>
            <person name="Brown D.W."/>
            <person name="Divon H."/>
            <person name="Uhlig S."/>
            <person name="Proctor R.H."/>
        </authorList>
    </citation>
    <scope>NUCLEOTIDE SEQUENCE [LARGE SCALE GENOMIC DNA]</scope>
    <source>
        <strain evidence="1 2">NRRL 20459</strain>
    </source>
</reference>
<sequence>MCDVKLIQCRINGCSNLFRAQIHYCSGVRENPASRIPRSMTEHLVTFDKTLVLIKEVGCQELVIDAVPVTELAKSVHMIPFVHPNSSP</sequence>
<organism evidence="1 2">
    <name type="scientific">Fusarium albosuccineum</name>
    <dbReference type="NCBI Taxonomy" id="1237068"/>
    <lineage>
        <taxon>Eukaryota</taxon>
        <taxon>Fungi</taxon>
        <taxon>Dikarya</taxon>
        <taxon>Ascomycota</taxon>
        <taxon>Pezizomycotina</taxon>
        <taxon>Sordariomycetes</taxon>
        <taxon>Hypocreomycetidae</taxon>
        <taxon>Hypocreales</taxon>
        <taxon>Nectriaceae</taxon>
        <taxon>Fusarium</taxon>
        <taxon>Fusarium decemcellulare species complex</taxon>
    </lineage>
</organism>
<keyword evidence="2" id="KW-1185">Reference proteome</keyword>